<dbReference type="InterPro" id="IPR005706">
    <property type="entry name" value="Ribosomal_uS2_bac/mit/plastid"/>
</dbReference>
<dbReference type="RefSeq" id="WP_035514485.1">
    <property type="nucleotide sequence ID" value="NZ_KN234749.1"/>
</dbReference>
<evidence type="ECO:0000256" key="6">
    <source>
        <dbReference type="RuleBase" id="RU003631"/>
    </source>
</evidence>
<evidence type="ECO:0000256" key="1">
    <source>
        <dbReference type="ARBA" id="ARBA00006242"/>
    </source>
</evidence>
<keyword evidence="8" id="KW-1185">Reference proteome</keyword>
<dbReference type="CDD" id="cd01425">
    <property type="entry name" value="RPS2"/>
    <property type="match status" value="1"/>
</dbReference>
<dbReference type="GO" id="GO:0022627">
    <property type="term" value="C:cytosolic small ribosomal subunit"/>
    <property type="evidence" value="ECO:0007669"/>
    <property type="project" value="TreeGrafter"/>
</dbReference>
<dbReference type="GO" id="GO:0006412">
    <property type="term" value="P:translation"/>
    <property type="evidence" value="ECO:0007669"/>
    <property type="project" value="UniProtKB-UniRule"/>
</dbReference>
<dbReference type="NCBIfam" id="TIGR01011">
    <property type="entry name" value="rpsB_bact"/>
    <property type="match status" value="1"/>
</dbReference>
<dbReference type="PANTHER" id="PTHR12534:SF0">
    <property type="entry name" value="SMALL RIBOSOMAL SUBUNIT PROTEIN US2M"/>
    <property type="match status" value="1"/>
</dbReference>
<dbReference type="PATRIC" id="fig|1265313.6.peg.811"/>
<dbReference type="InterPro" id="IPR001865">
    <property type="entry name" value="Ribosomal_uS2"/>
</dbReference>
<evidence type="ECO:0000256" key="2">
    <source>
        <dbReference type="ARBA" id="ARBA00022980"/>
    </source>
</evidence>
<comment type="caution">
    <text evidence="7">The sequence shown here is derived from an EMBL/GenBank/DDBJ whole genome shotgun (WGS) entry which is preliminary data.</text>
</comment>
<name>A0A095X0Q3_9GAMM</name>
<protein>
    <recommendedName>
        <fullName evidence="4 5">Small ribosomal subunit protein uS2</fullName>
    </recommendedName>
</protein>
<dbReference type="SUPFAM" id="SSF52313">
    <property type="entry name" value="Ribosomal protein S2"/>
    <property type="match status" value="1"/>
</dbReference>
<dbReference type="InterPro" id="IPR018130">
    <property type="entry name" value="Ribosomal_uS2_CS"/>
</dbReference>
<dbReference type="Gene3D" id="3.40.50.10490">
    <property type="entry name" value="Glucose-6-phosphate isomerase like protein, domain 1"/>
    <property type="match status" value="1"/>
</dbReference>
<dbReference type="PRINTS" id="PR00395">
    <property type="entry name" value="RIBOSOMALS2"/>
</dbReference>
<reference evidence="7 8" key="1">
    <citation type="journal article" date="2014" name="Genome Announc.">
        <title>Genome Sequence of Gammaproteobacterial Pseudohaliea rubra Type Strain DSM 19751, Isolated from Coastal Seawater of the Mediterranean Sea.</title>
        <authorList>
            <person name="Spring S."/>
            <person name="Fiebig A."/>
            <person name="Riedel T."/>
            <person name="Goker M."/>
            <person name="Klenk H.P."/>
        </authorList>
    </citation>
    <scope>NUCLEOTIDE SEQUENCE [LARGE SCALE GENOMIC DNA]</scope>
    <source>
        <strain evidence="7 8">DSM 19751</strain>
    </source>
</reference>
<dbReference type="PROSITE" id="PS00963">
    <property type="entry name" value="RIBOSOMAL_S2_2"/>
    <property type="match status" value="1"/>
</dbReference>
<gene>
    <name evidence="5" type="primary">rpsB</name>
    <name evidence="7" type="ORF">HRUBRA_00818</name>
</gene>
<dbReference type="eggNOG" id="COG0052">
    <property type="taxonomic scope" value="Bacteria"/>
</dbReference>
<dbReference type="Gene3D" id="1.10.287.610">
    <property type="entry name" value="Helix hairpin bin"/>
    <property type="match status" value="1"/>
</dbReference>
<dbReference type="AlphaFoldDB" id="A0A095X0Q3"/>
<keyword evidence="3 5" id="KW-0687">Ribonucleoprotein</keyword>
<proteinExistence type="inferred from homology"/>
<dbReference type="PROSITE" id="PS00962">
    <property type="entry name" value="RIBOSOMAL_S2_1"/>
    <property type="match status" value="1"/>
</dbReference>
<accession>A0A095X0Q3</accession>
<dbReference type="STRING" id="1265313.HRUBRA_00818"/>
<dbReference type="Proteomes" id="UP000029640">
    <property type="component" value="Unassembled WGS sequence"/>
</dbReference>
<dbReference type="EMBL" id="AUVB01000024">
    <property type="protein sequence ID" value="KGE04479.1"/>
    <property type="molecule type" value="Genomic_DNA"/>
</dbReference>
<keyword evidence="2 5" id="KW-0689">Ribosomal protein</keyword>
<sequence>MSQVSMRDLLQAGAHFGHQTRFWNPKMDQYIFGARNKIHIINLEHTVPALNEALGLVKNMAGNKNKILFVGTKRAAGKIIKEQAQRAGMPYVSHRWLGGMLTNYKTIRASIKRLRELEAQQTDGTFDKLTKKEALMRARDMEKLERSIGGIKDMGGLPDALFVVDVDHERIAITEANKLGIPVIGIVDTNSDPDGVDYVIPGNDDAIRAIKLYVATFADACIAGRVESGEAVAAADEFVEEAPAEAADDAGAAETEAADAS</sequence>
<dbReference type="InterPro" id="IPR023591">
    <property type="entry name" value="Ribosomal_uS2_flav_dom_sf"/>
</dbReference>
<dbReference type="OrthoDB" id="9808036at2"/>
<evidence type="ECO:0000313" key="7">
    <source>
        <dbReference type="EMBL" id="KGE04479.1"/>
    </source>
</evidence>
<dbReference type="GO" id="GO:0003735">
    <property type="term" value="F:structural constituent of ribosome"/>
    <property type="evidence" value="ECO:0007669"/>
    <property type="project" value="InterPro"/>
</dbReference>
<dbReference type="PANTHER" id="PTHR12534">
    <property type="entry name" value="30S RIBOSOMAL PROTEIN S2 PROKARYOTIC AND ORGANELLAR"/>
    <property type="match status" value="1"/>
</dbReference>
<dbReference type="HAMAP" id="MF_00291_B">
    <property type="entry name" value="Ribosomal_uS2_B"/>
    <property type="match status" value="1"/>
</dbReference>
<evidence type="ECO:0000256" key="4">
    <source>
        <dbReference type="ARBA" id="ARBA00035256"/>
    </source>
</evidence>
<organism evidence="7 8">
    <name type="scientific">Pseudohaliea rubra DSM 19751</name>
    <dbReference type="NCBI Taxonomy" id="1265313"/>
    <lineage>
        <taxon>Bacteria</taxon>
        <taxon>Pseudomonadati</taxon>
        <taxon>Pseudomonadota</taxon>
        <taxon>Gammaproteobacteria</taxon>
        <taxon>Cellvibrionales</taxon>
        <taxon>Halieaceae</taxon>
        <taxon>Pseudohaliea</taxon>
    </lineage>
</organism>
<dbReference type="HOGENOM" id="CLU_040318_1_0_6"/>
<evidence type="ECO:0000313" key="8">
    <source>
        <dbReference type="Proteomes" id="UP000029640"/>
    </source>
</evidence>
<evidence type="ECO:0000256" key="3">
    <source>
        <dbReference type="ARBA" id="ARBA00023274"/>
    </source>
</evidence>
<comment type="similarity">
    <text evidence="1 5 6">Belongs to the universal ribosomal protein uS2 family.</text>
</comment>
<dbReference type="Pfam" id="PF00318">
    <property type="entry name" value="Ribosomal_S2"/>
    <property type="match status" value="1"/>
</dbReference>
<dbReference type="FunFam" id="1.10.287.610:FF:000001">
    <property type="entry name" value="30S ribosomal protein S2"/>
    <property type="match status" value="1"/>
</dbReference>
<evidence type="ECO:0000256" key="5">
    <source>
        <dbReference type="HAMAP-Rule" id="MF_00291"/>
    </source>
</evidence>